<dbReference type="RefSeq" id="WP_245704837.1">
    <property type="nucleotide sequence ID" value="NZ_FMZX01000011.1"/>
</dbReference>
<feature type="domain" description="TssC1 N-terminal" evidence="2">
    <location>
        <begin position="90"/>
        <end position="399"/>
    </location>
</feature>
<sequence length="526" mass="56942">MDGSPAAVTGDAGTGTAEPPPLRAGILSGAFLGRAGAMAADALASFLIEGPAASLRLWFGEAALSRLLAHDGTRHGRAEALQRLEEAVDRDLATIDRMVSEQLDAVLRQDRLRRLEGSWRGLHWLAGRLPPGRSCKVKLLSLRWSELCRDFERAIEFDQSQLFKKVYEEEFGTPGGEPYGLLCGDWELRPFPGPGSSTDDIAGLDALAGVAAAAFSPVAVAAHPSLIGLDHWHELGPAIDPTEPMRGLERRRWRSLQEREDTRFLSVLLPRVLARPPWPDDGTRPDRFRYRPDAGQPGARAWMSPVYPLAAVAMRAFASFGWPADIRGATVSALPVGGVVDALPVERFAADPPGPAPRPPVELALTDDQERQMVEAGLMPLIGLEGLPEAAFAAAPSLHRPPRMTAEAGNANQRLSAQFNAVLCVSRFAHCVKMMGRDMVGSFKTPQEIERRLQTWLMQYTSTTSGAAGESGARQPLRSSRVEVREKPGQPGVFGCTILMQPHFQLDEVGAAFRLVTDLSAPRAAA</sequence>
<protein>
    <submittedName>
        <fullName evidence="4">Type VI secretion system protein ImpD</fullName>
    </submittedName>
</protein>
<reference evidence="4 5" key="1">
    <citation type="submission" date="2016-10" db="EMBL/GenBank/DDBJ databases">
        <authorList>
            <person name="de Groot N.N."/>
        </authorList>
    </citation>
    <scope>NUCLEOTIDE SEQUENCE [LARGE SCALE GENOMIC DNA]</scope>
    <source>
        <strain evidence="4 5">CPCC 100156</strain>
    </source>
</reference>
<dbReference type="Pfam" id="PF05943">
    <property type="entry name" value="VipB"/>
    <property type="match status" value="1"/>
</dbReference>
<dbReference type="PANTHER" id="PTHR35565">
    <property type="entry name" value="CYTOPLASMIC PROTEIN-RELATED"/>
    <property type="match status" value="1"/>
</dbReference>
<feature type="compositionally biased region" description="Low complexity" evidence="1">
    <location>
        <begin position="1"/>
        <end position="17"/>
    </location>
</feature>
<dbReference type="EMBL" id="FMZX01000011">
    <property type="protein sequence ID" value="SDD69791.1"/>
    <property type="molecule type" value="Genomic_DNA"/>
</dbReference>
<proteinExistence type="predicted"/>
<feature type="region of interest" description="Disordered" evidence="1">
    <location>
        <begin position="1"/>
        <end position="21"/>
    </location>
</feature>
<dbReference type="Pfam" id="PF18945">
    <property type="entry name" value="VipB_2"/>
    <property type="match status" value="1"/>
</dbReference>
<dbReference type="Proteomes" id="UP000198925">
    <property type="component" value="Unassembled WGS sequence"/>
</dbReference>
<gene>
    <name evidence="4" type="ORF">SAMN04487779_101170</name>
</gene>
<keyword evidence="5" id="KW-1185">Reference proteome</keyword>
<dbReference type="AlphaFoldDB" id="A0A1G6WVE9"/>
<feature type="domain" description="TssC1 C-terminal" evidence="3">
    <location>
        <begin position="410"/>
        <end position="519"/>
    </location>
</feature>
<name>A0A1G6WVE9_9PROT</name>
<evidence type="ECO:0000259" key="2">
    <source>
        <dbReference type="Pfam" id="PF05943"/>
    </source>
</evidence>
<evidence type="ECO:0000256" key="1">
    <source>
        <dbReference type="SAM" id="MobiDB-lite"/>
    </source>
</evidence>
<evidence type="ECO:0000259" key="3">
    <source>
        <dbReference type="Pfam" id="PF18945"/>
    </source>
</evidence>
<dbReference type="InterPro" id="IPR044031">
    <property type="entry name" value="TssC1_N"/>
</dbReference>
<evidence type="ECO:0000313" key="5">
    <source>
        <dbReference type="Proteomes" id="UP000198925"/>
    </source>
</evidence>
<evidence type="ECO:0000313" key="4">
    <source>
        <dbReference type="EMBL" id="SDD69791.1"/>
    </source>
</evidence>
<dbReference type="PANTHER" id="PTHR35565:SF3">
    <property type="entry name" value="TYPE VI SECRETION SYSTEM SHEATH PROTEIN TSSC1"/>
    <property type="match status" value="1"/>
</dbReference>
<organism evidence="4 5">
    <name type="scientific">Belnapia rosea</name>
    <dbReference type="NCBI Taxonomy" id="938405"/>
    <lineage>
        <taxon>Bacteria</taxon>
        <taxon>Pseudomonadati</taxon>
        <taxon>Pseudomonadota</taxon>
        <taxon>Alphaproteobacteria</taxon>
        <taxon>Acetobacterales</taxon>
        <taxon>Roseomonadaceae</taxon>
        <taxon>Belnapia</taxon>
    </lineage>
</organism>
<dbReference type="InterPro" id="IPR044032">
    <property type="entry name" value="TssC1_C"/>
</dbReference>
<dbReference type="STRING" id="938405.SAMN02927895_03167"/>
<accession>A0A1G6WVE9</accession>
<dbReference type="NCBIfam" id="TIGR03355">
    <property type="entry name" value="VI_chp_2"/>
    <property type="match status" value="1"/>
</dbReference>
<dbReference type="InterPro" id="IPR010269">
    <property type="entry name" value="T6SS_TssC-like"/>
</dbReference>